<keyword evidence="5" id="KW-1185">Reference proteome</keyword>
<dbReference type="Pfam" id="PF04773">
    <property type="entry name" value="FecR"/>
    <property type="match status" value="1"/>
</dbReference>
<dbReference type="PIRSF" id="PIRSF018266">
    <property type="entry name" value="FecR"/>
    <property type="match status" value="1"/>
</dbReference>
<evidence type="ECO:0000259" key="3">
    <source>
        <dbReference type="Pfam" id="PF16344"/>
    </source>
</evidence>
<feature type="domain" description="Protein FecR C-terminal" evidence="3">
    <location>
        <begin position="260"/>
        <end position="325"/>
    </location>
</feature>
<dbReference type="EMBL" id="JBBEUB010000001">
    <property type="protein sequence ID" value="MEJ2901102.1"/>
    <property type="molecule type" value="Genomic_DNA"/>
</dbReference>
<proteinExistence type="predicted"/>
<keyword evidence="1" id="KW-1133">Transmembrane helix</keyword>
<dbReference type="Pfam" id="PF16344">
    <property type="entry name" value="FecR_C"/>
    <property type="match status" value="1"/>
</dbReference>
<dbReference type="Proteomes" id="UP001378956">
    <property type="component" value="Unassembled WGS sequence"/>
</dbReference>
<name>A0ABU8NFX4_9SPHI</name>
<evidence type="ECO:0000256" key="1">
    <source>
        <dbReference type="SAM" id="Phobius"/>
    </source>
</evidence>
<evidence type="ECO:0000313" key="5">
    <source>
        <dbReference type="Proteomes" id="UP001378956"/>
    </source>
</evidence>
<reference evidence="4 5" key="1">
    <citation type="submission" date="2024-03" db="EMBL/GenBank/DDBJ databases">
        <title>Sequence of Lycoming College Course Isolates.</title>
        <authorList>
            <person name="Plotts O."/>
            <person name="Newman J."/>
        </authorList>
    </citation>
    <scope>NUCLEOTIDE SEQUENCE [LARGE SCALE GENOMIC DNA]</scope>
    <source>
        <strain evidence="4 5">CJB-3</strain>
    </source>
</reference>
<evidence type="ECO:0000313" key="4">
    <source>
        <dbReference type="EMBL" id="MEJ2901102.1"/>
    </source>
</evidence>
<feature type="transmembrane region" description="Helical" evidence="1">
    <location>
        <begin position="84"/>
        <end position="102"/>
    </location>
</feature>
<accession>A0ABU8NFX4</accession>
<comment type="caution">
    <text evidence="4">The sequence shown here is derived from an EMBL/GenBank/DDBJ whole genome shotgun (WGS) entry which is preliminary data.</text>
</comment>
<evidence type="ECO:0000259" key="2">
    <source>
        <dbReference type="Pfam" id="PF04773"/>
    </source>
</evidence>
<dbReference type="Gene3D" id="3.55.50.30">
    <property type="match status" value="1"/>
</dbReference>
<dbReference type="InterPro" id="IPR012373">
    <property type="entry name" value="Ferrdict_sens_TM"/>
</dbReference>
<protein>
    <submittedName>
        <fullName evidence="4">FecR domain-containing protein</fullName>
    </submittedName>
</protein>
<dbReference type="InterPro" id="IPR032508">
    <property type="entry name" value="FecR_C"/>
</dbReference>
<dbReference type="InterPro" id="IPR006860">
    <property type="entry name" value="FecR"/>
</dbReference>
<gene>
    <name evidence="4" type="ORF">WAE58_01620</name>
</gene>
<dbReference type="PANTHER" id="PTHR30273:SF2">
    <property type="entry name" value="PROTEIN FECR"/>
    <property type="match status" value="1"/>
</dbReference>
<organism evidence="4 5">
    <name type="scientific">Pedobacter panaciterrae</name>
    <dbReference type="NCBI Taxonomy" id="363849"/>
    <lineage>
        <taxon>Bacteria</taxon>
        <taxon>Pseudomonadati</taxon>
        <taxon>Bacteroidota</taxon>
        <taxon>Sphingobacteriia</taxon>
        <taxon>Sphingobacteriales</taxon>
        <taxon>Sphingobacteriaceae</taxon>
        <taxon>Pedobacter</taxon>
    </lineage>
</organism>
<sequence length="327" mass="37280">MEEKVQFEYLYHQYLNNQCTAEELKLFFRLLEKSKDDEQVMTLMSATWDQTAISPEKGLTPPFPDKKTTHRLISSRNSFGMQRLAGIAATLLIVIGICFYWSDVSRIFNPPQESKSITTSTERKQFDLSDGTKVWLSPNSKLSYSDRFEGTERKVSLEGEAFFEVAHDVKHPFIIKSGQINTTVLGTAFNVTAYKEQHIINVTLVTGRVTVSLNGSNSSKRDTILANQRIVFDKISSRISKVDYPDAATFMNKRLGLYEYKGAEIQEVSRDLENQYNIKIKLDKQLSEAIFYGNLNMSAPLDETLNKLSTVVEAKWRKEGGHYVILK</sequence>
<dbReference type="RefSeq" id="WP_172663443.1">
    <property type="nucleotide sequence ID" value="NZ_JABMKW010000020.1"/>
</dbReference>
<dbReference type="Gene3D" id="2.60.120.1440">
    <property type="match status" value="1"/>
</dbReference>
<keyword evidence="1" id="KW-0812">Transmembrane</keyword>
<dbReference type="PANTHER" id="PTHR30273">
    <property type="entry name" value="PERIPLASMIC SIGNAL SENSOR AND SIGMA FACTOR ACTIVATOR FECR-RELATED"/>
    <property type="match status" value="1"/>
</dbReference>
<keyword evidence="1" id="KW-0472">Membrane</keyword>
<feature type="domain" description="FecR protein" evidence="2">
    <location>
        <begin position="118"/>
        <end position="209"/>
    </location>
</feature>